<evidence type="ECO:0000256" key="1">
    <source>
        <dbReference type="ARBA" id="ARBA00022679"/>
    </source>
</evidence>
<keyword evidence="1 4" id="KW-0808">Transferase</keyword>
<dbReference type="GO" id="GO:0016747">
    <property type="term" value="F:acyltransferase activity, transferring groups other than amino-acyl groups"/>
    <property type="evidence" value="ECO:0007669"/>
    <property type="project" value="InterPro"/>
</dbReference>
<dbReference type="PROSITE" id="PS51186">
    <property type="entry name" value="GNAT"/>
    <property type="match status" value="1"/>
</dbReference>
<dbReference type="AlphaFoldDB" id="E0ICN3"/>
<dbReference type="PANTHER" id="PTHR43072:SF23">
    <property type="entry name" value="UPF0039 PROTEIN C11D3.02C"/>
    <property type="match status" value="1"/>
</dbReference>
<protein>
    <submittedName>
        <fullName evidence="4">Phosphinothricin acetyltransferase</fullName>
    </submittedName>
</protein>
<dbReference type="PANTHER" id="PTHR43072">
    <property type="entry name" value="N-ACETYLTRANSFERASE"/>
    <property type="match status" value="1"/>
</dbReference>
<dbReference type="Gene3D" id="3.40.630.30">
    <property type="match status" value="1"/>
</dbReference>
<dbReference type="Proteomes" id="UP000005387">
    <property type="component" value="Unassembled WGS sequence"/>
</dbReference>
<dbReference type="RefSeq" id="WP_006039410.1">
    <property type="nucleotide sequence ID" value="NZ_AEDD01000009.1"/>
</dbReference>
<keyword evidence="2" id="KW-0012">Acyltransferase</keyword>
<dbReference type="eggNOG" id="COG1247">
    <property type="taxonomic scope" value="Bacteria"/>
</dbReference>
<accession>E0ICN3</accession>
<evidence type="ECO:0000313" key="4">
    <source>
        <dbReference type="EMBL" id="EFM09919.1"/>
    </source>
</evidence>
<dbReference type="Pfam" id="PF00583">
    <property type="entry name" value="Acetyltransf_1"/>
    <property type="match status" value="1"/>
</dbReference>
<organism evidence="4 5">
    <name type="scientific">Paenibacillus curdlanolyticus YK9</name>
    <dbReference type="NCBI Taxonomy" id="717606"/>
    <lineage>
        <taxon>Bacteria</taxon>
        <taxon>Bacillati</taxon>
        <taxon>Bacillota</taxon>
        <taxon>Bacilli</taxon>
        <taxon>Bacillales</taxon>
        <taxon>Paenibacillaceae</taxon>
        <taxon>Paenibacillus</taxon>
    </lineage>
</organism>
<evidence type="ECO:0000259" key="3">
    <source>
        <dbReference type="PROSITE" id="PS51186"/>
    </source>
</evidence>
<keyword evidence="5" id="KW-1185">Reference proteome</keyword>
<evidence type="ECO:0000313" key="5">
    <source>
        <dbReference type="Proteomes" id="UP000005387"/>
    </source>
</evidence>
<gene>
    <name evidence="4" type="ORF">PaecuDRAFT_3422</name>
</gene>
<dbReference type="InterPro" id="IPR016181">
    <property type="entry name" value="Acyl_CoA_acyltransferase"/>
</dbReference>
<dbReference type="CDD" id="cd04301">
    <property type="entry name" value="NAT_SF"/>
    <property type="match status" value="1"/>
</dbReference>
<sequence length="166" mass="18472">MGIALEVMNATEQDLPTIVDIYNSTVASRMVTADLEPVTVESRMKWFHERDWATRPIWVARQGGQIVGWVSFQPYYAREAYRATAELSIYIGSDYRGSGIGGALLEHALRGCDKLGIKTLIGLVFGHNEPSLRLLAKFGFQQWGLLPGACELDGIERDVVLMGRKV</sequence>
<dbReference type="InterPro" id="IPR000182">
    <property type="entry name" value="GNAT_dom"/>
</dbReference>
<reference evidence="4 5" key="1">
    <citation type="submission" date="2010-07" db="EMBL/GenBank/DDBJ databases">
        <title>The draft genome of Paenibacillus curdlanolyticus YK9.</title>
        <authorList>
            <consortium name="US DOE Joint Genome Institute (JGI-PGF)"/>
            <person name="Lucas S."/>
            <person name="Copeland A."/>
            <person name="Lapidus A."/>
            <person name="Cheng J.-F."/>
            <person name="Bruce D."/>
            <person name="Goodwin L."/>
            <person name="Pitluck S."/>
            <person name="Land M.L."/>
            <person name="Hauser L."/>
            <person name="Chang Y.-J."/>
            <person name="Jeffries C."/>
            <person name="Anderson I.J."/>
            <person name="Johnson E."/>
            <person name="Loganathan U."/>
            <person name="Mulhopadhyay B."/>
            <person name="Kyrpides N."/>
            <person name="Woyke T.J."/>
        </authorList>
    </citation>
    <scope>NUCLEOTIDE SEQUENCE [LARGE SCALE GENOMIC DNA]</scope>
    <source>
        <strain evidence="4 5">YK9</strain>
    </source>
</reference>
<dbReference type="EMBL" id="AEDD01000009">
    <property type="protein sequence ID" value="EFM09919.1"/>
    <property type="molecule type" value="Genomic_DNA"/>
</dbReference>
<dbReference type="OrthoDB" id="9798006at2"/>
<name>E0ICN3_9BACL</name>
<proteinExistence type="predicted"/>
<feature type="domain" description="N-acetyltransferase" evidence="3">
    <location>
        <begin position="5"/>
        <end position="166"/>
    </location>
</feature>
<evidence type="ECO:0000256" key="2">
    <source>
        <dbReference type="ARBA" id="ARBA00023315"/>
    </source>
</evidence>
<dbReference type="STRING" id="717606.PaecuDRAFT_3422"/>
<dbReference type="SUPFAM" id="SSF55729">
    <property type="entry name" value="Acyl-CoA N-acyltransferases (Nat)"/>
    <property type="match status" value="1"/>
</dbReference>